<dbReference type="PANTHER" id="PTHR47894:SF1">
    <property type="entry name" value="HTH-TYPE TRANSCRIPTIONAL REGULATOR VQSM"/>
    <property type="match status" value="1"/>
</dbReference>
<gene>
    <name evidence="5" type="ORF">SAMN05216552_101435</name>
</gene>
<dbReference type="RefSeq" id="WP_093556551.1">
    <property type="nucleotide sequence ID" value="NZ_FPBO01000014.1"/>
</dbReference>
<dbReference type="EMBL" id="FPBO01000014">
    <property type="protein sequence ID" value="SFU90791.1"/>
    <property type="molecule type" value="Genomic_DNA"/>
</dbReference>
<dbReference type="Gene3D" id="1.10.10.60">
    <property type="entry name" value="Homeodomain-like"/>
    <property type="match status" value="1"/>
</dbReference>
<dbReference type="PRINTS" id="PR00032">
    <property type="entry name" value="HTHARAC"/>
</dbReference>
<dbReference type="PROSITE" id="PS01124">
    <property type="entry name" value="HTH_ARAC_FAMILY_2"/>
    <property type="match status" value="1"/>
</dbReference>
<dbReference type="GO" id="GO:0005829">
    <property type="term" value="C:cytosol"/>
    <property type="evidence" value="ECO:0007669"/>
    <property type="project" value="TreeGrafter"/>
</dbReference>
<keyword evidence="6" id="KW-1185">Reference proteome</keyword>
<organism evidence="5 6">
    <name type="scientific">Pseudoduganella namucuonensis</name>
    <dbReference type="NCBI Taxonomy" id="1035707"/>
    <lineage>
        <taxon>Bacteria</taxon>
        <taxon>Pseudomonadati</taxon>
        <taxon>Pseudomonadota</taxon>
        <taxon>Betaproteobacteria</taxon>
        <taxon>Burkholderiales</taxon>
        <taxon>Oxalobacteraceae</taxon>
        <taxon>Telluria group</taxon>
        <taxon>Pseudoduganella</taxon>
    </lineage>
</organism>
<dbReference type="InterPro" id="IPR032687">
    <property type="entry name" value="AraC-type_N"/>
</dbReference>
<dbReference type="Proteomes" id="UP000199391">
    <property type="component" value="Unassembled WGS sequence"/>
</dbReference>
<dbReference type="GO" id="GO:0000976">
    <property type="term" value="F:transcription cis-regulatory region binding"/>
    <property type="evidence" value="ECO:0007669"/>
    <property type="project" value="TreeGrafter"/>
</dbReference>
<dbReference type="AlphaFoldDB" id="A0A1I7K091"/>
<dbReference type="PANTHER" id="PTHR47894">
    <property type="entry name" value="HTH-TYPE TRANSCRIPTIONAL REGULATOR GADX"/>
    <property type="match status" value="1"/>
</dbReference>
<evidence type="ECO:0000256" key="2">
    <source>
        <dbReference type="ARBA" id="ARBA00023125"/>
    </source>
</evidence>
<feature type="domain" description="HTH araC/xylS-type" evidence="4">
    <location>
        <begin position="230"/>
        <end position="332"/>
    </location>
</feature>
<proteinExistence type="predicted"/>
<reference evidence="6" key="1">
    <citation type="submission" date="2016-10" db="EMBL/GenBank/DDBJ databases">
        <authorList>
            <person name="Varghese N."/>
            <person name="Submissions S."/>
        </authorList>
    </citation>
    <scope>NUCLEOTIDE SEQUENCE [LARGE SCALE GENOMIC DNA]</scope>
    <source>
        <strain evidence="6">CGMCC 1.11014</strain>
    </source>
</reference>
<evidence type="ECO:0000256" key="1">
    <source>
        <dbReference type="ARBA" id="ARBA00023015"/>
    </source>
</evidence>
<keyword evidence="1" id="KW-0805">Transcription regulation</keyword>
<dbReference type="InterPro" id="IPR020449">
    <property type="entry name" value="Tscrpt_reg_AraC-type_HTH"/>
</dbReference>
<dbReference type="InterPro" id="IPR009057">
    <property type="entry name" value="Homeodomain-like_sf"/>
</dbReference>
<dbReference type="SMART" id="SM00342">
    <property type="entry name" value="HTH_ARAC"/>
    <property type="match status" value="1"/>
</dbReference>
<dbReference type="OrthoDB" id="6506763at2"/>
<sequence>MEKGSVSVYFVQAALEVLRARGAATTRLLLDAGISPALLDSPHGRVTPQSFSTLWLGVARALDDELFGQDSRRMKVGSFAMLTHTLTGCATLRDALKRMARCFNLLLDDFQCAFEERGGEARLVIRQVAPEGGMRIFGFETLLMMMHGLACWLVGRRIPVLSASFCYPEPPRSAEYHRMYSARLSFDQEATMLCFAKSFLGLPVVRNEQAARAFLAGAPANIVLKYKNANGAAALVRRRLRAVAADAWPDFEQLSSSLNMAPSTLRRRLEEEGQTFQLIKDQMRRDMAIELLCHSARSVADIAAELGFAEPSAFHRAFKKWTGVQPSQYRQRPPQD</sequence>
<name>A0A1I7K091_9BURK</name>
<evidence type="ECO:0000259" key="4">
    <source>
        <dbReference type="PROSITE" id="PS01124"/>
    </source>
</evidence>
<dbReference type="Pfam" id="PF12625">
    <property type="entry name" value="Arabinose_bd"/>
    <property type="match status" value="1"/>
</dbReference>
<evidence type="ECO:0000313" key="6">
    <source>
        <dbReference type="Proteomes" id="UP000199391"/>
    </source>
</evidence>
<dbReference type="InterPro" id="IPR018060">
    <property type="entry name" value="HTH_AraC"/>
</dbReference>
<accession>A0A1I7K091</accession>
<dbReference type="STRING" id="1035707.SAMN05216552_101435"/>
<evidence type="ECO:0000256" key="3">
    <source>
        <dbReference type="ARBA" id="ARBA00023163"/>
    </source>
</evidence>
<keyword evidence="2" id="KW-0238">DNA-binding</keyword>
<evidence type="ECO:0000313" key="5">
    <source>
        <dbReference type="EMBL" id="SFU90791.1"/>
    </source>
</evidence>
<dbReference type="SUPFAM" id="SSF46689">
    <property type="entry name" value="Homeodomain-like"/>
    <property type="match status" value="1"/>
</dbReference>
<dbReference type="Pfam" id="PF12833">
    <property type="entry name" value="HTH_18"/>
    <property type="match status" value="1"/>
</dbReference>
<keyword evidence="3" id="KW-0804">Transcription</keyword>
<protein>
    <submittedName>
        <fullName evidence="5">Transcriptional regulator, AraC family</fullName>
    </submittedName>
</protein>
<dbReference type="GO" id="GO:0003700">
    <property type="term" value="F:DNA-binding transcription factor activity"/>
    <property type="evidence" value="ECO:0007669"/>
    <property type="project" value="InterPro"/>
</dbReference>